<sequence>MTRFCKFPFGKSLILKGKPESRTYNKSFLFHNSLYDSNVKLIKSSSYAVGETLDGVFNSRIYAPETPILNSFSNEIIDNSFWLGYFHAHYGHFLLSTLQRLWKIDQKKDFIIAPSFDESLINNLDYIGIILDALEIDVNKIISPSSGCELRNITVNQSSFVENYFCYPMWGDFMRGISKKIISDNCGSLSETPVYISRSRMKSGTRFFEGEECVSETLKKFGIETVYVEEMSFKEQLDFWNRNKIFIGFSGSSFITSSFFGNKKLIILHHDDYVFGSQLMVDVSSNNKTAYINVENFISRNLEKENVFKIINCEAIISDIINSIRIMGN</sequence>
<name>A0A4Y3MA74_9PROT</name>
<evidence type="ECO:0000313" key="2">
    <source>
        <dbReference type="EMBL" id="GEB03229.1"/>
    </source>
</evidence>
<proteinExistence type="predicted"/>
<dbReference type="Pfam" id="PF04577">
    <property type="entry name" value="Glyco_transf_61"/>
    <property type="match status" value="1"/>
</dbReference>
<dbReference type="AlphaFoldDB" id="A0A4Y3MA74"/>
<reference evidence="2 3" key="1">
    <citation type="submission" date="2019-06" db="EMBL/GenBank/DDBJ databases">
        <title>Whole genome shotgun sequence of Gluconobacter roseus NBRC 3990.</title>
        <authorList>
            <person name="Hosoyama A."/>
            <person name="Uohara A."/>
            <person name="Ohji S."/>
            <person name="Ichikawa N."/>
        </authorList>
    </citation>
    <scope>NUCLEOTIDE SEQUENCE [LARGE SCALE GENOMIC DNA]</scope>
    <source>
        <strain evidence="2 3">NBRC 3990</strain>
    </source>
</reference>
<protein>
    <recommendedName>
        <fullName evidence="1">Glycosyltransferase 61 catalytic domain-containing protein</fullName>
    </recommendedName>
</protein>
<accession>A0A4Y3MA74</accession>
<dbReference type="InterPro" id="IPR049625">
    <property type="entry name" value="Glyco_transf_61_cat"/>
</dbReference>
<dbReference type="RefSeq" id="WP_167494562.1">
    <property type="nucleotide sequence ID" value="NZ_BAQZ01000018.1"/>
</dbReference>
<dbReference type="Proteomes" id="UP000320772">
    <property type="component" value="Unassembled WGS sequence"/>
</dbReference>
<organism evidence="2 3">
    <name type="scientific">Gluconobacter roseus NBRC 3990</name>
    <dbReference type="NCBI Taxonomy" id="1307950"/>
    <lineage>
        <taxon>Bacteria</taxon>
        <taxon>Pseudomonadati</taxon>
        <taxon>Pseudomonadota</taxon>
        <taxon>Alphaproteobacteria</taxon>
        <taxon>Acetobacterales</taxon>
        <taxon>Acetobacteraceae</taxon>
        <taxon>Gluconobacter</taxon>
    </lineage>
</organism>
<comment type="caution">
    <text evidence="2">The sequence shown here is derived from an EMBL/GenBank/DDBJ whole genome shotgun (WGS) entry which is preliminary data.</text>
</comment>
<keyword evidence="3" id="KW-1185">Reference proteome</keyword>
<evidence type="ECO:0000259" key="1">
    <source>
        <dbReference type="Pfam" id="PF04577"/>
    </source>
</evidence>
<dbReference type="EMBL" id="BJLY01000001">
    <property type="protein sequence ID" value="GEB03229.1"/>
    <property type="molecule type" value="Genomic_DNA"/>
</dbReference>
<feature type="domain" description="Glycosyltransferase 61 catalytic" evidence="1">
    <location>
        <begin position="90"/>
        <end position="263"/>
    </location>
</feature>
<evidence type="ECO:0000313" key="3">
    <source>
        <dbReference type="Proteomes" id="UP000320772"/>
    </source>
</evidence>
<gene>
    <name evidence="2" type="ORF">GRO01_08050</name>
</gene>
<dbReference type="GO" id="GO:0016757">
    <property type="term" value="F:glycosyltransferase activity"/>
    <property type="evidence" value="ECO:0007669"/>
    <property type="project" value="InterPro"/>
</dbReference>